<organism evidence="1 2">
    <name type="scientific">Strongyloides venezuelensis</name>
    <name type="common">Threadworm</name>
    <dbReference type="NCBI Taxonomy" id="75913"/>
    <lineage>
        <taxon>Eukaryota</taxon>
        <taxon>Metazoa</taxon>
        <taxon>Ecdysozoa</taxon>
        <taxon>Nematoda</taxon>
        <taxon>Chromadorea</taxon>
        <taxon>Rhabditida</taxon>
        <taxon>Tylenchina</taxon>
        <taxon>Panagrolaimomorpha</taxon>
        <taxon>Strongyloidoidea</taxon>
        <taxon>Strongyloididae</taxon>
        <taxon>Strongyloides</taxon>
    </lineage>
</organism>
<proteinExistence type="predicted"/>
<dbReference type="PANTHER" id="PTHR46060:SF2">
    <property type="entry name" value="HISTONE-LYSINE N-METHYLTRANSFERASE SETMAR"/>
    <property type="match status" value="1"/>
</dbReference>
<name>A0A0K0FDI3_STRVS</name>
<dbReference type="Gene3D" id="3.30.420.10">
    <property type="entry name" value="Ribonuclease H-like superfamily/Ribonuclease H"/>
    <property type="match status" value="1"/>
</dbReference>
<sequence length="194" mass="23158">MIVNCDEKWILYDNRKRNGQWLDKNEDPKQFPKPQLTAKKVLVTVWWSCEKLFHYEFLKHGETINSELCCQLLDKVHQKLSQKRPSLANRKGSILLHDNARSHISRITLQKLNELKYETLPHPPYSPDLAPTDFYFFKQLNQFLKEKVFKNEEAIKYAFEDFIDSRDDSFYSNGINKLPLRWQHCIESNGSYFK</sequence>
<dbReference type="GO" id="GO:0006303">
    <property type="term" value="P:double-strand break repair via nonhomologous end joining"/>
    <property type="evidence" value="ECO:0007669"/>
    <property type="project" value="TreeGrafter"/>
</dbReference>
<dbReference type="GO" id="GO:0000793">
    <property type="term" value="C:condensed chromosome"/>
    <property type="evidence" value="ECO:0007669"/>
    <property type="project" value="TreeGrafter"/>
</dbReference>
<dbReference type="Proteomes" id="UP000035680">
    <property type="component" value="Unassembled WGS sequence"/>
</dbReference>
<dbReference type="InterPro" id="IPR036397">
    <property type="entry name" value="RNaseH_sf"/>
</dbReference>
<dbReference type="PANTHER" id="PTHR46060">
    <property type="entry name" value="MARINER MOS1 TRANSPOSASE-LIKE PROTEIN"/>
    <property type="match status" value="1"/>
</dbReference>
<keyword evidence="1" id="KW-1185">Reference proteome</keyword>
<dbReference type="AlphaFoldDB" id="A0A0K0FDI3"/>
<dbReference type="Pfam" id="PF01359">
    <property type="entry name" value="Transposase_1"/>
    <property type="match status" value="1"/>
</dbReference>
<protein>
    <submittedName>
        <fullName evidence="2">Mariner Mos1 transposase</fullName>
    </submittedName>
</protein>
<dbReference type="WBParaSite" id="SVE_0690900.1">
    <property type="protein sequence ID" value="SVE_0690900.1"/>
    <property type="gene ID" value="SVE_0690900"/>
</dbReference>
<evidence type="ECO:0000313" key="2">
    <source>
        <dbReference type="WBParaSite" id="SVE_0690900.1"/>
    </source>
</evidence>
<dbReference type="GO" id="GO:0042800">
    <property type="term" value="F:histone H3K4 methyltransferase activity"/>
    <property type="evidence" value="ECO:0007669"/>
    <property type="project" value="TreeGrafter"/>
</dbReference>
<reference evidence="1" key="1">
    <citation type="submission" date="2014-07" db="EMBL/GenBank/DDBJ databases">
        <authorList>
            <person name="Martin A.A"/>
            <person name="De Silva N."/>
        </authorList>
    </citation>
    <scope>NUCLEOTIDE SEQUENCE</scope>
</reference>
<dbReference type="GO" id="GO:0003690">
    <property type="term" value="F:double-stranded DNA binding"/>
    <property type="evidence" value="ECO:0007669"/>
    <property type="project" value="TreeGrafter"/>
</dbReference>
<evidence type="ECO:0000313" key="1">
    <source>
        <dbReference type="Proteomes" id="UP000035680"/>
    </source>
</evidence>
<accession>A0A0K0FDI3</accession>
<dbReference type="InterPro" id="IPR052709">
    <property type="entry name" value="Transposase-MT_Hybrid"/>
</dbReference>
<dbReference type="GO" id="GO:0003697">
    <property type="term" value="F:single-stranded DNA binding"/>
    <property type="evidence" value="ECO:0007669"/>
    <property type="project" value="TreeGrafter"/>
</dbReference>
<dbReference type="GO" id="GO:0005634">
    <property type="term" value="C:nucleus"/>
    <property type="evidence" value="ECO:0007669"/>
    <property type="project" value="TreeGrafter"/>
</dbReference>
<dbReference type="GO" id="GO:0015074">
    <property type="term" value="P:DNA integration"/>
    <property type="evidence" value="ECO:0007669"/>
    <property type="project" value="TreeGrafter"/>
</dbReference>
<dbReference type="InterPro" id="IPR001888">
    <property type="entry name" value="Transposase_1"/>
</dbReference>
<dbReference type="GO" id="GO:0000729">
    <property type="term" value="P:DNA double-strand break processing"/>
    <property type="evidence" value="ECO:0007669"/>
    <property type="project" value="TreeGrafter"/>
</dbReference>
<reference evidence="2" key="2">
    <citation type="submission" date="2015-08" db="UniProtKB">
        <authorList>
            <consortium name="WormBaseParasite"/>
        </authorList>
    </citation>
    <scope>IDENTIFICATION</scope>
</reference>
<dbReference type="GO" id="GO:0031297">
    <property type="term" value="P:replication fork processing"/>
    <property type="evidence" value="ECO:0007669"/>
    <property type="project" value="TreeGrafter"/>
</dbReference>
<dbReference type="GO" id="GO:0035861">
    <property type="term" value="C:site of double-strand break"/>
    <property type="evidence" value="ECO:0007669"/>
    <property type="project" value="TreeGrafter"/>
</dbReference>
<dbReference type="GO" id="GO:0044547">
    <property type="term" value="F:DNA topoisomerase binding"/>
    <property type="evidence" value="ECO:0007669"/>
    <property type="project" value="TreeGrafter"/>
</dbReference>
<dbReference type="GO" id="GO:0044774">
    <property type="term" value="P:mitotic DNA integrity checkpoint signaling"/>
    <property type="evidence" value="ECO:0007669"/>
    <property type="project" value="TreeGrafter"/>
</dbReference>
<dbReference type="STRING" id="75913.A0A0K0FDI3"/>
<dbReference type="GO" id="GO:0000014">
    <property type="term" value="F:single-stranded DNA endodeoxyribonuclease activity"/>
    <property type="evidence" value="ECO:0007669"/>
    <property type="project" value="TreeGrafter"/>
</dbReference>
<dbReference type="GO" id="GO:0046975">
    <property type="term" value="F:histone H3K36 methyltransferase activity"/>
    <property type="evidence" value="ECO:0007669"/>
    <property type="project" value="TreeGrafter"/>
</dbReference>